<evidence type="ECO:0000313" key="2">
    <source>
        <dbReference type="EMBL" id="KAK0434800.1"/>
    </source>
</evidence>
<dbReference type="Proteomes" id="UP001175226">
    <property type="component" value="Unassembled WGS sequence"/>
</dbReference>
<gene>
    <name evidence="2" type="ORF">EV421DRAFT_2022818</name>
</gene>
<evidence type="ECO:0000313" key="3">
    <source>
        <dbReference type="Proteomes" id="UP001175226"/>
    </source>
</evidence>
<feature type="compositionally biased region" description="Polar residues" evidence="1">
    <location>
        <begin position="211"/>
        <end position="235"/>
    </location>
</feature>
<evidence type="ECO:0000256" key="1">
    <source>
        <dbReference type="SAM" id="MobiDB-lite"/>
    </source>
</evidence>
<reference evidence="2" key="1">
    <citation type="submission" date="2023-06" db="EMBL/GenBank/DDBJ databases">
        <authorList>
            <consortium name="Lawrence Berkeley National Laboratory"/>
            <person name="Ahrendt S."/>
            <person name="Sahu N."/>
            <person name="Indic B."/>
            <person name="Wong-Bajracharya J."/>
            <person name="Merenyi Z."/>
            <person name="Ke H.-M."/>
            <person name="Monk M."/>
            <person name="Kocsube S."/>
            <person name="Drula E."/>
            <person name="Lipzen A."/>
            <person name="Balint B."/>
            <person name="Henrissat B."/>
            <person name="Andreopoulos B."/>
            <person name="Martin F.M."/>
            <person name="Harder C.B."/>
            <person name="Rigling D."/>
            <person name="Ford K.L."/>
            <person name="Foster G.D."/>
            <person name="Pangilinan J."/>
            <person name="Papanicolaou A."/>
            <person name="Barry K."/>
            <person name="LaButti K."/>
            <person name="Viragh M."/>
            <person name="Koriabine M."/>
            <person name="Yan M."/>
            <person name="Riley R."/>
            <person name="Champramary S."/>
            <person name="Plett K.L."/>
            <person name="Tsai I.J."/>
            <person name="Slot J."/>
            <person name="Sipos G."/>
            <person name="Plett J."/>
            <person name="Nagy L.G."/>
            <person name="Grigoriev I.V."/>
        </authorList>
    </citation>
    <scope>NUCLEOTIDE SEQUENCE</scope>
    <source>
        <strain evidence="2">FPL87.14</strain>
    </source>
</reference>
<sequence>MSDSEPNCYLIAPNALTGNEKYKCTYSNCSWGGNPANGLTSHHLKYHGDVPPSSGARFNRPMTPPAPTTEGKFLWTSPATGFQRGNLYSAASTDSLDDGLLGPDLFLGSCQALGDDDLIGAFSYSDDVSYSAMDSYGSMTDAAGRTITFDAPTPANAPFGYQYAPLPINPGSAVMYPGSYQASWNESNIGTLQQNMEYGSIENYGQGPPITYTSERTSLNDPGSEYTTGPSSSRTYYVDDQGQLR</sequence>
<protein>
    <submittedName>
        <fullName evidence="2">Uncharacterized protein</fullName>
    </submittedName>
</protein>
<dbReference type="AlphaFoldDB" id="A0AA39J292"/>
<feature type="region of interest" description="Disordered" evidence="1">
    <location>
        <begin position="200"/>
        <end position="245"/>
    </location>
</feature>
<accession>A0AA39J292</accession>
<name>A0AA39J292_9AGAR</name>
<organism evidence="2 3">
    <name type="scientific">Armillaria borealis</name>
    <dbReference type="NCBI Taxonomy" id="47425"/>
    <lineage>
        <taxon>Eukaryota</taxon>
        <taxon>Fungi</taxon>
        <taxon>Dikarya</taxon>
        <taxon>Basidiomycota</taxon>
        <taxon>Agaricomycotina</taxon>
        <taxon>Agaricomycetes</taxon>
        <taxon>Agaricomycetidae</taxon>
        <taxon>Agaricales</taxon>
        <taxon>Marasmiineae</taxon>
        <taxon>Physalacriaceae</taxon>
        <taxon>Armillaria</taxon>
    </lineage>
</organism>
<comment type="caution">
    <text evidence="2">The sequence shown here is derived from an EMBL/GenBank/DDBJ whole genome shotgun (WGS) entry which is preliminary data.</text>
</comment>
<proteinExistence type="predicted"/>
<keyword evidence="3" id="KW-1185">Reference proteome</keyword>
<dbReference type="EMBL" id="JAUEPT010000068">
    <property type="protein sequence ID" value="KAK0434800.1"/>
    <property type="molecule type" value="Genomic_DNA"/>
</dbReference>